<keyword evidence="3" id="KW-1185">Reference proteome</keyword>
<comment type="caution">
    <text evidence="2">The sequence shown here is derived from an EMBL/GenBank/DDBJ whole genome shotgun (WGS) entry which is preliminary data.</text>
</comment>
<evidence type="ECO:0000313" key="3">
    <source>
        <dbReference type="Proteomes" id="UP001221757"/>
    </source>
</evidence>
<dbReference type="EMBL" id="JARKIE010000062">
    <property type="protein sequence ID" value="KAJ7690850.1"/>
    <property type="molecule type" value="Genomic_DNA"/>
</dbReference>
<dbReference type="AlphaFoldDB" id="A0AAD7GIM7"/>
<reference evidence="2" key="1">
    <citation type="submission" date="2023-03" db="EMBL/GenBank/DDBJ databases">
        <title>Massive genome expansion in bonnet fungi (Mycena s.s.) driven by repeated elements and novel gene families across ecological guilds.</title>
        <authorList>
            <consortium name="Lawrence Berkeley National Laboratory"/>
            <person name="Harder C.B."/>
            <person name="Miyauchi S."/>
            <person name="Viragh M."/>
            <person name="Kuo A."/>
            <person name="Thoen E."/>
            <person name="Andreopoulos B."/>
            <person name="Lu D."/>
            <person name="Skrede I."/>
            <person name="Drula E."/>
            <person name="Henrissat B."/>
            <person name="Morin E."/>
            <person name="Kohler A."/>
            <person name="Barry K."/>
            <person name="LaButti K."/>
            <person name="Morin E."/>
            <person name="Salamov A."/>
            <person name="Lipzen A."/>
            <person name="Mereny Z."/>
            <person name="Hegedus B."/>
            <person name="Baldrian P."/>
            <person name="Stursova M."/>
            <person name="Weitz H."/>
            <person name="Taylor A."/>
            <person name="Grigoriev I.V."/>
            <person name="Nagy L.G."/>
            <person name="Martin F."/>
            <person name="Kauserud H."/>
        </authorList>
    </citation>
    <scope>NUCLEOTIDE SEQUENCE</scope>
    <source>
        <strain evidence="2">CBHHK067</strain>
    </source>
</reference>
<name>A0AAD7GIM7_MYCRO</name>
<evidence type="ECO:0000313" key="2">
    <source>
        <dbReference type="EMBL" id="KAJ7690850.1"/>
    </source>
</evidence>
<dbReference type="Proteomes" id="UP001221757">
    <property type="component" value="Unassembled WGS sequence"/>
</dbReference>
<protein>
    <submittedName>
        <fullName evidence="2">Uncharacterized protein</fullName>
    </submittedName>
</protein>
<gene>
    <name evidence="2" type="ORF">B0H17DRAFT_1064042</name>
</gene>
<sequence>MGRGILRVDPNRLRPPRPLRDGAPRAWLSSDIVPTFQFHVVSLVEGRPCGREVHSLLAKPSLSPHRIPDVRLWYTYTYPSIPPVDAVPTPHRPKPSPSSLAHQSRRLYRCVSGCPGLLA</sequence>
<feature type="region of interest" description="Disordered" evidence="1">
    <location>
        <begin position="1"/>
        <end position="21"/>
    </location>
</feature>
<accession>A0AAD7GIM7</accession>
<evidence type="ECO:0000256" key="1">
    <source>
        <dbReference type="SAM" id="MobiDB-lite"/>
    </source>
</evidence>
<proteinExistence type="predicted"/>
<organism evidence="2 3">
    <name type="scientific">Mycena rosella</name>
    <name type="common">Pink bonnet</name>
    <name type="synonym">Agaricus rosellus</name>
    <dbReference type="NCBI Taxonomy" id="1033263"/>
    <lineage>
        <taxon>Eukaryota</taxon>
        <taxon>Fungi</taxon>
        <taxon>Dikarya</taxon>
        <taxon>Basidiomycota</taxon>
        <taxon>Agaricomycotina</taxon>
        <taxon>Agaricomycetes</taxon>
        <taxon>Agaricomycetidae</taxon>
        <taxon>Agaricales</taxon>
        <taxon>Marasmiineae</taxon>
        <taxon>Mycenaceae</taxon>
        <taxon>Mycena</taxon>
    </lineage>
</organism>